<dbReference type="EMBL" id="NFKE01000018">
    <property type="protein sequence ID" value="OUP31795.1"/>
    <property type="molecule type" value="Genomic_DNA"/>
</dbReference>
<sequence>MTELYIDGQLAVLPEGFSFTFTSENPYFTRSSNYSMDVELPMPANYAIFKHINRLDVTKKKTILPATLIVDAKSLLYGSAVLLSVEDTLVKVQLVSGNAEFNLLTNDEIYIDELKLGGPYVPPMPEMFQFFLPESEMKAVYGSVDEVDGVFLPVFYQEAKEENLVNAVAYEEGTTNFNPYSSYLVGSFQPYLLIVIKKLIGYFGYTFDTTFFDNNFLRNIYICSAVNSFRIETALPHWTISEFFNELEKFLGVITVVDEQSKIVRFVELNSYFSNPDKEIISYTELLHEFTAEINEEKGDKDVTSGNIGYDLPSTSDDGYFRLDRNLLKAAKKMEYINYQQMKNAYDGMNKEERKKIIFVVGKRYYINYNENETDILREVNLYADFVRDPESNDTDVELKIVPAKIVQHDRGTWKRLQHNFDVVRTDTSLFLNIPLISYYRKSYNPDFIISPLGEGFNIQEAIDGDIELPEKQQKNDRMEIAFNTGILNQQNLISNGQTKLYSHAYPFTDYQQKTEAQVTNFLPYSLSLNDVCANSMGHRLSNLKQFHSNIPYVIQFQANKFPNVNKVFLIGNKQYLCEKIEAEIDADGLSKVLKGTFYRIE</sequence>
<accession>A0A1Y4JH12</accession>
<proteinExistence type="predicted"/>
<evidence type="ECO:0000313" key="2">
    <source>
        <dbReference type="Proteomes" id="UP000196587"/>
    </source>
</evidence>
<dbReference type="RefSeq" id="WP_087413596.1">
    <property type="nucleotide sequence ID" value="NZ_NFKE01000018.1"/>
</dbReference>
<dbReference type="Proteomes" id="UP000196587">
    <property type="component" value="Unassembled WGS sequence"/>
</dbReference>
<gene>
    <name evidence="1" type="ORF">B5F24_16320</name>
</gene>
<reference evidence="2" key="1">
    <citation type="submission" date="2017-04" db="EMBL/GenBank/DDBJ databases">
        <title>Function of individual gut microbiota members based on whole genome sequencing of pure cultures obtained from chicken caecum.</title>
        <authorList>
            <person name="Medvecky M."/>
            <person name="Cejkova D."/>
            <person name="Polansky O."/>
            <person name="Karasova D."/>
            <person name="Kubasova T."/>
            <person name="Cizek A."/>
            <person name="Rychlik I."/>
        </authorList>
    </citation>
    <scope>NUCLEOTIDE SEQUENCE [LARGE SCALE GENOMIC DNA]</scope>
    <source>
        <strain evidence="2">An189</strain>
    </source>
</reference>
<name>A0A1Y4JH12_9BACE</name>
<evidence type="ECO:0000313" key="1">
    <source>
        <dbReference type="EMBL" id="OUP31795.1"/>
    </source>
</evidence>
<comment type="caution">
    <text evidence="1">The sequence shown here is derived from an EMBL/GenBank/DDBJ whole genome shotgun (WGS) entry which is preliminary data.</text>
</comment>
<organism evidence="1 2">
    <name type="scientific">Bacteroides clarus</name>
    <dbReference type="NCBI Taxonomy" id="626929"/>
    <lineage>
        <taxon>Bacteria</taxon>
        <taxon>Pseudomonadati</taxon>
        <taxon>Bacteroidota</taxon>
        <taxon>Bacteroidia</taxon>
        <taxon>Bacteroidales</taxon>
        <taxon>Bacteroidaceae</taxon>
        <taxon>Bacteroides</taxon>
    </lineage>
</organism>
<dbReference type="AlphaFoldDB" id="A0A1Y4JH12"/>
<protein>
    <submittedName>
        <fullName evidence="1">Uncharacterized protein</fullName>
    </submittedName>
</protein>